<feature type="transmembrane region" description="Helical" evidence="1">
    <location>
        <begin position="12"/>
        <end position="31"/>
    </location>
</feature>
<dbReference type="GO" id="GO:0004129">
    <property type="term" value="F:cytochrome-c oxidase activity"/>
    <property type="evidence" value="ECO:0007669"/>
    <property type="project" value="InterPro"/>
</dbReference>
<feature type="domain" description="Cytochrome oxidase subunit II copper A binding" evidence="2">
    <location>
        <begin position="80"/>
        <end position="182"/>
    </location>
</feature>
<accession>A0A2K8KZ69</accession>
<evidence type="ECO:0000313" key="4">
    <source>
        <dbReference type="Proteomes" id="UP000231701"/>
    </source>
</evidence>
<sequence>MSEQPVKKGLNYKLLLVTVVFAVAIVVPVFMNMKAQQPDIKVTKEKITREDLVGFQDKVKQMVEKYTVRVEGELPVVHPPADSDIYLLAQNYDWGKFTLELDKGVTYRLHLATLDMRHAIVVRELKLMNRIKVGEFKTIEFAPIKAGTFDLLCGEFCGSGHASMIGKIIVVDTPVPAVPVHPGQ</sequence>
<evidence type="ECO:0000259" key="2">
    <source>
        <dbReference type="PROSITE" id="PS50857"/>
    </source>
</evidence>
<organism evidence="3 4">
    <name type="scientific">Mariprofundus aestuarium</name>
    <dbReference type="NCBI Taxonomy" id="1921086"/>
    <lineage>
        <taxon>Bacteria</taxon>
        <taxon>Pseudomonadati</taxon>
        <taxon>Pseudomonadota</taxon>
        <taxon>Candidatius Mariprofundia</taxon>
        <taxon>Mariprofundales</taxon>
        <taxon>Mariprofundaceae</taxon>
        <taxon>Mariprofundus</taxon>
    </lineage>
</organism>
<proteinExistence type="predicted"/>
<keyword evidence="1" id="KW-0812">Transmembrane</keyword>
<dbReference type="Gene3D" id="2.60.40.420">
    <property type="entry name" value="Cupredoxins - blue copper proteins"/>
    <property type="match status" value="1"/>
</dbReference>
<gene>
    <name evidence="3" type="ORF">Ga0123461_1679</name>
</gene>
<name>A0A2K8KZ69_MARES</name>
<dbReference type="KEGG" id="maes:Ga0123461_1679"/>
<dbReference type="InterPro" id="IPR002429">
    <property type="entry name" value="CcO_II-like_C"/>
</dbReference>
<dbReference type="Proteomes" id="UP000231701">
    <property type="component" value="Chromosome"/>
</dbReference>
<keyword evidence="4" id="KW-1185">Reference proteome</keyword>
<dbReference type="GO" id="GO:0016020">
    <property type="term" value="C:membrane"/>
    <property type="evidence" value="ECO:0007669"/>
    <property type="project" value="InterPro"/>
</dbReference>
<reference evidence="3 4" key="1">
    <citation type="submission" date="2016-12" db="EMBL/GenBank/DDBJ databases">
        <title>Isolation and genomic insights into novel planktonic Zetaproteobacteria from stratified waters of the Chesapeake Bay.</title>
        <authorList>
            <person name="McAllister S.M."/>
            <person name="Kato S."/>
            <person name="Chan C.S."/>
            <person name="Chiu B.K."/>
            <person name="Field E.K."/>
        </authorList>
    </citation>
    <scope>NUCLEOTIDE SEQUENCE [LARGE SCALE GENOMIC DNA]</scope>
    <source>
        <strain evidence="3 4">CP-5</strain>
    </source>
</reference>
<dbReference type="PROSITE" id="PS50857">
    <property type="entry name" value="COX2_CUA"/>
    <property type="match status" value="1"/>
</dbReference>
<keyword evidence="1" id="KW-1133">Transmembrane helix</keyword>
<dbReference type="SUPFAM" id="SSF49503">
    <property type="entry name" value="Cupredoxins"/>
    <property type="match status" value="1"/>
</dbReference>
<evidence type="ECO:0000256" key="1">
    <source>
        <dbReference type="SAM" id="Phobius"/>
    </source>
</evidence>
<evidence type="ECO:0000313" key="3">
    <source>
        <dbReference type="EMBL" id="ATX80092.1"/>
    </source>
</evidence>
<dbReference type="AlphaFoldDB" id="A0A2K8KZ69"/>
<dbReference type="RefSeq" id="WP_100277907.1">
    <property type="nucleotide sequence ID" value="NZ_CP018799.1"/>
</dbReference>
<dbReference type="OrthoDB" id="9759695at2"/>
<keyword evidence="1" id="KW-0472">Membrane</keyword>
<protein>
    <recommendedName>
        <fullName evidence="2">Cytochrome oxidase subunit II copper A binding domain-containing protein</fullName>
    </recommendedName>
</protein>
<dbReference type="EMBL" id="CP018799">
    <property type="protein sequence ID" value="ATX80092.1"/>
    <property type="molecule type" value="Genomic_DNA"/>
</dbReference>
<dbReference type="GO" id="GO:0005507">
    <property type="term" value="F:copper ion binding"/>
    <property type="evidence" value="ECO:0007669"/>
    <property type="project" value="InterPro"/>
</dbReference>
<dbReference type="InterPro" id="IPR008972">
    <property type="entry name" value="Cupredoxin"/>
</dbReference>